<comment type="caution">
    <text evidence="1">The sequence shown here is derived from an EMBL/GenBank/DDBJ whole genome shotgun (WGS) entry which is preliminary data.</text>
</comment>
<evidence type="ECO:0000313" key="2">
    <source>
        <dbReference type="Proteomes" id="UP000198287"/>
    </source>
</evidence>
<organism evidence="1 2">
    <name type="scientific">Folsomia candida</name>
    <name type="common">Springtail</name>
    <dbReference type="NCBI Taxonomy" id="158441"/>
    <lineage>
        <taxon>Eukaryota</taxon>
        <taxon>Metazoa</taxon>
        <taxon>Ecdysozoa</taxon>
        <taxon>Arthropoda</taxon>
        <taxon>Hexapoda</taxon>
        <taxon>Collembola</taxon>
        <taxon>Entomobryomorpha</taxon>
        <taxon>Isotomoidea</taxon>
        <taxon>Isotomidae</taxon>
        <taxon>Proisotominae</taxon>
        <taxon>Folsomia</taxon>
    </lineage>
</organism>
<name>A0A226E3E2_FOLCA</name>
<dbReference type="EMBL" id="LNIX01000008">
    <property type="protein sequence ID" value="OXA51016.1"/>
    <property type="molecule type" value="Genomic_DNA"/>
</dbReference>
<gene>
    <name evidence="1" type="ORF">Fcan01_14115</name>
</gene>
<proteinExistence type="predicted"/>
<dbReference type="AlphaFoldDB" id="A0A226E3E2"/>
<protein>
    <submittedName>
        <fullName evidence="1">Uncharacterized protein</fullName>
    </submittedName>
</protein>
<reference evidence="1 2" key="1">
    <citation type="submission" date="2015-12" db="EMBL/GenBank/DDBJ databases">
        <title>The genome of Folsomia candida.</title>
        <authorList>
            <person name="Faddeeva A."/>
            <person name="Derks M.F."/>
            <person name="Anvar Y."/>
            <person name="Smit S."/>
            <person name="Van Straalen N."/>
            <person name="Roelofs D."/>
        </authorList>
    </citation>
    <scope>NUCLEOTIDE SEQUENCE [LARGE SCALE GENOMIC DNA]</scope>
    <source>
        <strain evidence="1 2">VU population</strain>
        <tissue evidence="1">Whole body</tissue>
    </source>
</reference>
<sequence length="262" mass="29451">MLFTVKKLVKKWRLESSSPLLHRPEKSLLSSSLGSGRGGGRHVSNSMMDYEADSAFHLNWTPLAVMIKSKKMSVPYQEFGGLILPEKLHWFKVFANHVVDMVELEAEDMHVVAGQLSCIHISNSNPTPTTGSSSAGGDESQSQYLVRLLSDLWFSADILYEEATRLVRIVRETRDILRTCYVYADIFYKLGLPSYDDFLVQQGQISATRPGRNSNRPQQHNASTVKTAWDKFIGGDGRKLSDLAEMLVMADFSTSPYQQILQ</sequence>
<dbReference type="OrthoDB" id="10631164at2759"/>
<feature type="non-terminal residue" evidence="1">
    <location>
        <position position="262"/>
    </location>
</feature>
<accession>A0A226E3E2</accession>
<evidence type="ECO:0000313" key="1">
    <source>
        <dbReference type="EMBL" id="OXA51016.1"/>
    </source>
</evidence>
<keyword evidence="2" id="KW-1185">Reference proteome</keyword>
<dbReference type="Proteomes" id="UP000198287">
    <property type="component" value="Unassembled WGS sequence"/>
</dbReference>